<evidence type="ECO:0000313" key="3">
    <source>
        <dbReference type="Proteomes" id="UP001162162"/>
    </source>
</evidence>
<proteinExistence type="predicted"/>
<protein>
    <recommendedName>
        <fullName evidence="4">Titin-like</fullName>
    </recommendedName>
</protein>
<name>A0AAV8YW13_9CUCU</name>
<dbReference type="EMBL" id="JAPWTK010000042">
    <property type="protein sequence ID" value="KAJ8954883.1"/>
    <property type="molecule type" value="Genomic_DNA"/>
</dbReference>
<organism evidence="2 3">
    <name type="scientific">Aromia moschata</name>
    <dbReference type="NCBI Taxonomy" id="1265417"/>
    <lineage>
        <taxon>Eukaryota</taxon>
        <taxon>Metazoa</taxon>
        <taxon>Ecdysozoa</taxon>
        <taxon>Arthropoda</taxon>
        <taxon>Hexapoda</taxon>
        <taxon>Insecta</taxon>
        <taxon>Pterygota</taxon>
        <taxon>Neoptera</taxon>
        <taxon>Endopterygota</taxon>
        <taxon>Coleoptera</taxon>
        <taxon>Polyphaga</taxon>
        <taxon>Cucujiformia</taxon>
        <taxon>Chrysomeloidea</taxon>
        <taxon>Cerambycidae</taxon>
        <taxon>Cerambycinae</taxon>
        <taxon>Callichromatini</taxon>
        <taxon>Aromia</taxon>
    </lineage>
</organism>
<sequence length="452" mass="51537">MVEEVPEEIQVIDVVTEGGEKKKKVINKRVIKKQIGGKREKTEIVTVEEEGKAPETTVSVEELESSDEVAPEKPIYIAQELPEEVEVTEVVTEGGKERKKVVRKRVIKKEVGGKQEKTEIVTVEEEDQLPKTTVKVEIEEKVGKPKTEFEKVLFVPTLAEKEKHKPDDVLELVQLEVLKKALQQPQGSVENETPEESDYIPSKDKKAKKRVTKKTKDLKQKKAQVFMTDDENEEKPELFEVPTYIEELPIETFVTETITKGGKPRKRIVKTRVIVKRRGSKQEKTKIMEVKEDDKEPETTVTIEESLVPEEIKSESQTYILELPEEKRKGNKKEITEILTVQEEDKKPQTTVTVNETDIPLETFELIPEQQPSPIEELPEEIITEILTTSVKEEGLKPQTTVTVEETDLPKELAEGPDLPAYVVDELPEQVVTEIVTMDGKPKKDNYKKESD</sequence>
<feature type="region of interest" description="Disordered" evidence="1">
    <location>
        <begin position="182"/>
        <end position="215"/>
    </location>
</feature>
<dbReference type="Proteomes" id="UP001162162">
    <property type="component" value="Unassembled WGS sequence"/>
</dbReference>
<reference evidence="2" key="1">
    <citation type="journal article" date="2023" name="Insect Mol. Biol.">
        <title>Genome sequencing provides insights into the evolution of gene families encoding plant cell wall-degrading enzymes in longhorned beetles.</title>
        <authorList>
            <person name="Shin N.R."/>
            <person name="Okamura Y."/>
            <person name="Kirsch R."/>
            <person name="Pauchet Y."/>
        </authorList>
    </citation>
    <scope>NUCLEOTIDE SEQUENCE</scope>
    <source>
        <strain evidence="2">AMC_N1</strain>
    </source>
</reference>
<feature type="region of interest" description="Disordered" evidence="1">
    <location>
        <begin position="49"/>
        <end position="71"/>
    </location>
</feature>
<accession>A0AAV8YW13</accession>
<feature type="region of interest" description="Disordered" evidence="1">
    <location>
        <begin position="280"/>
        <end position="309"/>
    </location>
</feature>
<evidence type="ECO:0008006" key="4">
    <source>
        <dbReference type="Google" id="ProtNLM"/>
    </source>
</evidence>
<keyword evidence="3" id="KW-1185">Reference proteome</keyword>
<gene>
    <name evidence="2" type="ORF">NQ318_016820</name>
</gene>
<feature type="compositionally biased region" description="Basic and acidic residues" evidence="1">
    <location>
        <begin position="280"/>
        <end position="298"/>
    </location>
</feature>
<evidence type="ECO:0000313" key="2">
    <source>
        <dbReference type="EMBL" id="KAJ8954883.1"/>
    </source>
</evidence>
<evidence type="ECO:0000256" key="1">
    <source>
        <dbReference type="SAM" id="MobiDB-lite"/>
    </source>
</evidence>
<dbReference type="AlphaFoldDB" id="A0AAV8YW13"/>
<comment type="caution">
    <text evidence="2">The sequence shown here is derived from an EMBL/GenBank/DDBJ whole genome shotgun (WGS) entry which is preliminary data.</text>
</comment>